<evidence type="ECO:0000313" key="3">
    <source>
        <dbReference type="Proteomes" id="UP000664521"/>
    </source>
</evidence>
<dbReference type="AlphaFoldDB" id="A0A8H3J0Y0"/>
<feature type="signal peptide" evidence="1">
    <location>
        <begin position="1"/>
        <end position="25"/>
    </location>
</feature>
<sequence length="457" mass="48239">MHFRRSNPLVLLGLGALTLFGFSNAQSTVGDGYQCGAASPDGQTNILKTSVLASTGKELRALVTITDTETVYTVTHGDELVYTHRGYGTADNTTVETTFGPKTWSGVSTMISKFTASDQILRGSIDGQEIAPFKKDATSAIANGPKLANGRAAPKAKQIANLTSADFQSLNEKVKSIPKECEPATVFEKPSRDLQARDLLLRRGDGLDRRYTIGYFPDTQTNLPCLSCLGSVDVDYFLALYVCGTTIELCAASFGIECAICWGAALSAAFGHRKACLVGPCCPTTCQEKNFFGGGQCCLKGETCLNADKGLCCKAEERPCGGKSCCHGSQKCVGPTGTCCPAEATCNGGKTCCPSGQRCVGGNTCCATEKVCGNKCCQDKPFALGYCANSAISLCCNGSKVEKNGICCEPNENNINGVCVDPRGKCGSHPSCSQTNDNCPFREHCNLSLGCCEDTIF</sequence>
<reference evidence="2" key="1">
    <citation type="submission" date="2021-03" db="EMBL/GenBank/DDBJ databases">
        <authorList>
            <person name="Tagirdzhanova G."/>
        </authorList>
    </citation>
    <scope>NUCLEOTIDE SEQUENCE</scope>
</reference>
<accession>A0A8H3J0Y0</accession>
<organism evidence="2 3">
    <name type="scientific">Heterodermia speciosa</name>
    <dbReference type="NCBI Taxonomy" id="116794"/>
    <lineage>
        <taxon>Eukaryota</taxon>
        <taxon>Fungi</taxon>
        <taxon>Dikarya</taxon>
        <taxon>Ascomycota</taxon>
        <taxon>Pezizomycotina</taxon>
        <taxon>Lecanoromycetes</taxon>
        <taxon>OSLEUM clade</taxon>
        <taxon>Lecanoromycetidae</taxon>
        <taxon>Caliciales</taxon>
        <taxon>Physciaceae</taxon>
        <taxon>Heterodermia</taxon>
    </lineage>
</organism>
<evidence type="ECO:0000313" key="2">
    <source>
        <dbReference type="EMBL" id="CAF9938651.1"/>
    </source>
</evidence>
<name>A0A8H3J0Y0_9LECA</name>
<keyword evidence="3" id="KW-1185">Reference proteome</keyword>
<comment type="caution">
    <text evidence="2">The sequence shown here is derived from an EMBL/GenBank/DDBJ whole genome shotgun (WGS) entry which is preliminary data.</text>
</comment>
<keyword evidence="1" id="KW-0732">Signal</keyword>
<evidence type="ECO:0000256" key="1">
    <source>
        <dbReference type="SAM" id="SignalP"/>
    </source>
</evidence>
<dbReference type="OrthoDB" id="4405280at2759"/>
<proteinExistence type="predicted"/>
<feature type="chain" id="PRO_5034183234" evidence="1">
    <location>
        <begin position="26"/>
        <end position="457"/>
    </location>
</feature>
<gene>
    <name evidence="2" type="ORF">HETSPECPRED_001145</name>
</gene>
<protein>
    <submittedName>
        <fullName evidence="2">Uncharacterized protein</fullName>
    </submittedName>
</protein>
<dbReference type="EMBL" id="CAJPDS010000116">
    <property type="protein sequence ID" value="CAF9938651.1"/>
    <property type="molecule type" value="Genomic_DNA"/>
</dbReference>
<dbReference type="Proteomes" id="UP000664521">
    <property type="component" value="Unassembled WGS sequence"/>
</dbReference>